<sequence>MPRVYVKKGTRLWEIDEVAMQSAIKKVLDKTFSIKKSVEKYSVKPTTLESHEATVYISDMVCIFPEPKSVSTARIANMLNSFQKDLSMYNVQ</sequence>
<organism evidence="1 2">
    <name type="scientific">Euphydryas editha</name>
    <name type="common">Edith's checkerspot</name>
    <dbReference type="NCBI Taxonomy" id="104508"/>
    <lineage>
        <taxon>Eukaryota</taxon>
        <taxon>Metazoa</taxon>
        <taxon>Ecdysozoa</taxon>
        <taxon>Arthropoda</taxon>
        <taxon>Hexapoda</taxon>
        <taxon>Insecta</taxon>
        <taxon>Pterygota</taxon>
        <taxon>Neoptera</taxon>
        <taxon>Endopterygota</taxon>
        <taxon>Lepidoptera</taxon>
        <taxon>Glossata</taxon>
        <taxon>Ditrysia</taxon>
        <taxon>Papilionoidea</taxon>
        <taxon>Nymphalidae</taxon>
        <taxon>Nymphalinae</taxon>
        <taxon>Euphydryas</taxon>
    </lineage>
</organism>
<dbReference type="Proteomes" id="UP001153954">
    <property type="component" value="Unassembled WGS sequence"/>
</dbReference>
<protein>
    <submittedName>
        <fullName evidence="1">Uncharacterized protein</fullName>
    </submittedName>
</protein>
<proteinExistence type="predicted"/>
<accession>A0AAU9UTI5</accession>
<comment type="caution">
    <text evidence="1">The sequence shown here is derived from an EMBL/GenBank/DDBJ whole genome shotgun (WGS) entry which is preliminary data.</text>
</comment>
<evidence type="ECO:0000313" key="2">
    <source>
        <dbReference type="Proteomes" id="UP001153954"/>
    </source>
</evidence>
<dbReference type="EMBL" id="CAKOGL010000022">
    <property type="protein sequence ID" value="CAH2100145.1"/>
    <property type="molecule type" value="Genomic_DNA"/>
</dbReference>
<evidence type="ECO:0000313" key="1">
    <source>
        <dbReference type="EMBL" id="CAH2100145.1"/>
    </source>
</evidence>
<keyword evidence="2" id="KW-1185">Reference proteome</keyword>
<dbReference type="AlphaFoldDB" id="A0AAU9UTI5"/>
<gene>
    <name evidence="1" type="ORF">EEDITHA_LOCUS15045</name>
</gene>
<reference evidence="1" key="1">
    <citation type="submission" date="2022-03" db="EMBL/GenBank/DDBJ databases">
        <authorList>
            <person name="Tunstrom K."/>
        </authorList>
    </citation>
    <scope>NUCLEOTIDE SEQUENCE</scope>
</reference>
<name>A0AAU9UTI5_EUPED</name>